<sequence>MRFFSKTLITIIMIFAFSRVYGFLSCPQTEEEYQALLFRQGGSITSAQNRMLQLQCYEEVKKQFEHQMRNRYQSPGMGGHSPMDAPGTGNEICSHGLFKGQSVDPNRCLIGQGGEMMEKMLKAFRFRLFPAHLRGGTNWRYGIFRIPGISFVRVSNTPRRFRSGQAREQRRTIGPIVYSHIDSPLD</sequence>
<reference evidence="1" key="1">
    <citation type="submission" date="2019-02" db="EMBL/GenBank/DDBJ databases">
        <authorList>
            <person name="Gruber-Vodicka R. H."/>
            <person name="Seah K. B. B."/>
        </authorList>
    </citation>
    <scope>NUCLEOTIDE SEQUENCE</scope>
    <source>
        <strain evidence="1">BECK_S313</strain>
    </source>
</reference>
<organism evidence="1">
    <name type="scientific">Candidatus Kentrum sp. LPFa</name>
    <dbReference type="NCBI Taxonomy" id="2126335"/>
    <lineage>
        <taxon>Bacteria</taxon>
        <taxon>Pseudomonadati</taxon>
        <taxon>Pseudomonadota</taxon>
        <taxon>Gammaproteobacteria</taxon>
        <taxon>Candidatus Kentrum</taxon>
    </lineage>
</organism>
<accession>A0A450W5Z2</accession>
<dbReference type="EMBL" id="CAADFK010000035">
    <property type="protein sequence ID" value="VFK12446.1"/>
    <property type="molecule type" value="Genomic_DNA"/>
</dbReference>
<proteinExistence type="predicted"/>
<dbReference type="AlphaFoldDB" id="A0A450W5Z2"/>
<protein>
    <submittedName>
        <fullName evidence="1">Uncharacterized protein</fullName>
    </submittedName>
</protein>
<name>A0A450W5Z2_9GAMM</name>
<gene>
    <name evidence="1" type="ORF">BECKLPF1236B_GA0070989_103521</name>
</gene>
<evidence type="ECO:0000313" key="1">
    <source>
        <dbReference type="EMBL" id="VFK12446.1"/>
    </source>
</evidence>